<keyword evidence="3" id="KW-0804">Transcription</keyword>
<dbReference type="InterPro" id="IPR047057">
    <property type="entry name" value="MerR_fam"/>
</dbReference>
<evidence type="ECO:0000256" key="2">
    <source>
        <dbReference type="ARBA" id="ARBA00023125"/>
    </source>
</evidence>
<evidence type="ECO:0000256" key="3">
    <source>
        <dbReference type="ARBA" id="ARBA00023163"/>
    </source>
</evidence>
<protein>
    <submittedName>
        <fullName evidence="5">DNA-binding transcriptional regulator, MerR family</fullName>
    </submittedName>
</protein>
<dbReference type="SMART" id="SM00422">
    <property type="entry name" value="HTH_MERR"/>
    <property type="match status" value="1"/>
</dbReference>
<dbReference type="STRING" id="1043493.SAMN05421637_2418"/>
<feature type="domain" description="HTH merR-type" evidence="4">
    <location>
        <begin position="1"/>
        <end position="69"/>
    </location>
</feature>
<dbReference type="OrthoDB" id="9802039at2"/>
<sequence>MQIGELAARGGVTAKTVRYYESIGLLDAPERRANGYREYGETALERLRFIRDAQASGMTLAETGDILHMKDRGESTCEHSRAALGRHLADIDAQIASLLAAKAELTALARRADALDPSECTDPNRCQVLALDLPAHGKA</sequence>
<dbReference type="InterPro" id="IPR009061">
    <property type="entry name" value="DNA-bd_dom_put_sf"/>
</dbReference>
<reference evidence="6" key="1">
    <citation type="submission" date="2016-10" db="EMBL/GenBank/DDBJ databases">
        <authorList>
            <person name="Varghese N."/>
        </authorList>
    </citation>
    <scope>NUCLEOTIDE SEQUENCE [LARGE SCALE GENOMIC DNA]</scope>
    <source>
        <strain evidence="6">DSM 24868</strain>
    </source>
</reference>
<evidence type="ECO:0000313" key="5">
    <source>
        <dbReference type="EMBL" id="SEJ61712.1"/>
    </source>
</evidence>
<keyword evidence="2 5" id="KW-0238">DNA-binding</keyword>
<keyword evidence="1" id="KW-0805">Transcription regulation</keyword>
<dbReference type="RefSeq" id="WP_042215727.1">
    <property type="nucleotide sequence ID" value="NZ_BBLU01000014.1"/>
</dbReference>
<dbReference type="InterPro" id="IPR000551">
    <property type="entry name" value="MerR-type_HTH_dom"/>
</dbReference>
<dbReference type="Pfam" id="PF13411">
    <property type="entry name" value="MerR_1"/>
    <property type="match status" value="1"/>
</dbReference>
<dbReference type="Proteomes" id="UP000183315">
    <property type="component" value="Unassembled WGS sequence"/>
</dbReference>
<dbReference type="PANTHER" id="PTHR30204:SF94">
    <property type="entry name" value="HEAVY METAL-DEPENDENT TRANSCRIPTIONAL REGULATOR HI_0293-RELATED"/>
    <property type="match status" value="1"/>
</dbReference>
<dbReference type="Gene3D" id="1.10.1660.10">
    <property type="match status" value="1"/>
</dbReference>
<keyword evidence="6" id="KW-1185">Reference proteome</keyword>
<dbReference type="PANTHER" id="PTHR30204">
    <property type="entry name" value="REDOX-CYCLING DRUG-SENSING TRANSCRIPTIONAL ACTIVATOR SOXR"/>
    <property type="match status" value="1"/>
</dbReference>
<proteinExistence type="predicted"/>
<dbReference type="GO" id="GO:0003700">
    <property type="term" value="F:DNA-binding transcription factor activity"/>
    <property type="evidence" value="ECO:0007669"/>
    <property type="project" value="InterPro"/>
</dbReference>
<dbReference type="PRINTS" id="PR00040">
    <property type="entry name" value="HTHMERR"/>
</dbReference>
<organism evidence="5 6">
    <name type="scientific">Demequina mangrovi</name>
    <dbReference type="NCBI Taxonomy" id="1043493"/>
    <lineage>
        <taxon>Bacteria</taxon>
        <taxon>Bacillati</taxon>
        <taxon>Actinomycetota</taxon>
        <taxon>Actinomycetes</taxon>
        <taxon>Micrococcales</taxon>
        <taxon>Demequinaceae</taxon>
        <taxon>Demequina</taxon>
    </lineage>
</organism>
<dbReference type="SUPFAM" id="SSF46955">
    <property type="entry name" value="Putative DNA-binding domain"/>
    <property type="match status" value="1"/>
</dbReference>
<dbReference type="eggNOG" id="COG0789">
    <property type="taxonomic scope" value="Bacteria"/>
</dbReference>
<dbReference type="CDD" id="cd04770">
    <property type="entry name" value="HTH_HMRTR"/>
    <property type="match status" value="1"/>
</dbReference>
<dbReference type="GO" id="GO:0003677">
    <property type="term" value="F:DNA binding"/>
    <property type="evidence" value="ECO:0007669"/>
    <property type="project" value="UniProtKB-KW"/>
</dbReference>
<accession>A0A1H7AI26</accession>
<evidence type="ECO:0000256" key="1">
    <source>
        <dbReference type="ARBA" id="ARBA00023015"/>
    </source>
</evidence>
<name>A0A1H7AI26_9MICO</name>
<dbReference type="PROSITE" id="PS50937">
    <property type="entry name" value="HTH_MERR_2"/>
    <property type="match status" value="1"/>
</dbReference>
<gene>
    <name evidence="5" type="ORF">SAMN05421637_2418</name>
</gene>
<dbReference type="AlphaFoldDB" id="A0A1H7AI26"/>
<dbReference type="EMBL" id="FNZI01000006">
    <property type="protein sequence ID" value="SEJ61712.1"/>
    <property type="molecule type" value="Genomic_DNA"/>
</dbReference>
<evidence type="ECO:0000259" key="4">
    <source>
        <dbReference type="PROSITE" id="PS50937"/>
    </source>
</evidence>
<evidence type="ECO:0000313" key="6">
    <source>
        <dbReference type="Proteomes" id="UP000183315"/>
    </source>
</evidence>